<organism evidence="11 12">
    <name type="scientific">Rhodovulum visakhapatnamense</name>
    <dbReference type="NCBI Taxonomy" id="364297"/>
    <lineage>
        <taxon>Bacteria</taxon>
        <taxon>Pseudomonadati</taxon>
        <taxon>Pseudomonadota</taxon>
        <taxon>Alphaproteobacteria</taxon>
        <taxon>Rhodobacterales</taxon>
        <taxon>Paracoccaceae</taxon>
        <taxon>Rhodovulum</taxon>
    </lineage>
</organism>
<dbReference type="NCBIfam" id="TIGR01726">
    <property type="entry name" value="HEQRo_perm_3TM"/>
    <property type="match status" value="1"/>
</dbReference>
<dbReference type="CDD" id="cd06261">
    <property type="entry name" value="TM_PBP2"/>
    <property type="match status" value="1"/>
</dbReference>
<gene>
    <name evidence="11" type="ORF">JMJ92_03095</name>
</gene>
<reference evidence="12" key="1">
    <citation type="submission" date="2021-01" db="EMBL/GenBank/DDBJ databases">
        <title>Draft genomes of Rhodovulum sulfidophilum.</title>
        <authorList>
            <person name="Guzman M.S."/>
        </authorList>
    </citation>
    <scope>NUCLEOTIDE SEQUENCE [LARGE SCALE GENOMIC DNA]</scope>
    <source>
        <strain evidence="12">AB19</strain>
    </source>
</reference>
<dbReference type="SUPFAM" id="SSF161098">
    <property type="entry name" value="MetI-like"/>
    <property type="match status" value="1"/>
</dbReference>
<evidence type="ECO:0000256" key="9">
    <source>
        <dbReference type="RuleBase" id="RU363032"/>
    </source>
</evidence>
<evidence type="ECO:0000256" key="8">
    <source>
        <dbReference type="ARBA" id="ARBA00023136"/>
    </source>
</evidence>
<keyword evidence="7 9" id="KW-1133">Transmembrane helix</keyword>
<comment type="caution">
    <text evidence="11">The sequence shown here is derived from an EMBL/GenBank/DDBJ whole genome shotgun (WGS) entry which is preliminary data.</text>
</comment>
<dbReference type="InterPro" id="IPR043429">
    <property type="entry name" value="ArtM/GltK/GlnP/TcyL/YhdX-like"/>
</dbReference>
<evidence type="ECO:0000313" key="11">
    <source>
        <dbReference type="EMBL" id="MBL3577148.1"/>
    </source>
</evidence>
<accession>A0ABS1RBY8</accession>
<dbReference type="Pfam" id="PF00528">
    <property type="entry name" value="BPD_transp_1"/>
    <property type="match status" value="1"/>
</dbReference>
<feature type="transmembrane region" description="Helical" evidence="9">
    <location>
        <begin position="89"/>
        <end position="110"/>
    </location>
</feature>
<name>A0ABS1RBY8_9RHOB</name>
<evidence type="ECO:0000256" key="2">
    <source>
        <dbReference type="ARBA" id="ARBA00010072"/>
    </source>
</evidence>
<feature type="transmembrane region" description="Helical" evidence="9">
    <location>
        <begin position="181"/>
        <end position="202"/>
    </location>
</feature>
<feature type="transmembrane region" description="Helical" evidence="9">
    <location>
        <begin position="131"/>
        <end position="155"/>
    </location>
</feature>
<dbReference type="InterPro" id="IPR010065">
    <property type="entry name" value="AA_ABC_transptr_permease_3TM"/>
</dbReference>
<keyword evidence="6" id="KW-0029">Amino-acid transport</keyword>
<evidence type="ECO:0000256" key="5">
    <source>
        <dbReference type="ARBA" id="ARBA00022692"/>
    </source>
</evidence>
<keyword evidence="8 9" id="KW-0472">Membrane</keyword>
<evidence type="ECO:0000256" key="3">
    <source>
        <dbReference type="ARBA" id="ARBA00022448"/>
    </source>
</evidence>
<dbReference type="InterPro" id="IPR035906">
    <property type="entry name" value="MetI-like_sf"/>
</dbReference>
<keyword evidence="3 9" id="KW-0813">Transport</keyword>
<dbReference type="Gene3D" id="1.10.3720.10">
    <property type="entry name" value="MetI-like"/>
    <property type="match status" value="1"/>
</dbReference>
<evidence type="ECO:0000313" key="12">
    <source>
        <dbReference type="Proteomes" id="UP000635853"/>
    </source>
</evidence>
<feature type="transmembrane region" description="Helical" evidence="9">
    <location>
        <begin position="13"/>
        <end position="38"/>
    </location>
</feature>
<dbReference type="PANTHER" id="PTHR30614:SF0">
    <property type="entry name" value="L-CYSTINE TRANSPORT SYSTEM PERMEASE PROTEIN TCYL"/>
    <property type="match status" value="1"/>
</dbReference>
<evidence type="ECO:0000256" key="1">
    <source>
        <dbReference type="ARBA" id="ARBA00004429"/>
    </source>
</evidence>
<dbReference type="PROSITE" id="PS50928">
    <property type="entry name" value="ABC_TM1"/>
    <property type="match status" value="1"/>
</dbReference>
<proteinExistence type="inferred from homology"/>
<dbReference type="EMBL" id="JAESIL010000008">
    <property type="protein sequence ID" value="MBL3577148.1"/>
    <property type="molecule type" value="Genomic_DNA"/>
</dbReference>
<comment type="similarity">
    <text evidence="2">Belongs to the binding-protein-dependent transport system permease family. HisMQ subfamily.</text>
</comment>
<dbReference type="Proteomes" id="UP000635853">
    <property type="component" value="Unassembled WGS sequence"/>
</dbReference>
<dbReference type="InterPro" id="IPR000515">
    <property type="entry name" value="MetI-like"/>
</dbReference>
<evidence type="ECO:0000259" key="10">
    <source>
        <dbReference type="PROSITE" id="PS50928"/>
    </source>
</evidence>
<keyword evidence="12" id="KW-1185">Reference proteome</keyword>
<sequence>MMLEMLHRYGPDLLTGFGLTLLTWVLGTVGGLVLGFFLEMARRFGPRFWIGWPIRAYVEFIRGTPFLVQLFVLYYGGPLIGLRLDALPAGVLGLSLYGAAYFTEILRAGFDAVPKGQIEAARAIGLPGRTIVWRIMLPVMMVSALPALVNFAIILTKETVILSMITVPEIMFQTQTMMSETFAFVLPILILALFFWGFVEVISRFGRRLERRFTHYLLEES</sequence>
<keyword evidence="4" id="KW-1003">Cell membrane</keyword>
<feature type="transmembrane region" description="Helical" evidence="9">
    <location>
        <begin position="59"/>
        <end position="77"/>
    </location>
</feature>
<feature type="domain" description="ABC transmembrane type-1" evidence="10">
    <location>
        <begin position="13"/>
        <end position="203"/>
    </location>
</feature>
<evidence type="ECO:0000256" key="6">
    <source>
        <dbReference type="ARBA" id="ARBA00022970"/>
    </source>
</evidence>
<comment type="subcellular location">
    <subcellularLocation>
        <location evidence="1">Cell inner membrane</location>
        <topology evidence="1">Multi-pass membrane protein</topology>
    </subcellularLocation>
    <subcellularLocation>
        <location evidence="9">Cell membrane</location>
        <topology evidence="9">Multi-pass membrane protein</topology>
    </subcellularLocation>
</comment>
<protein>
    <submittedName>
        <fullName evidence="11">Amino acid ABC transporter permease</fullName>
    </submittedName>
</protein>
<evidence type="ECO:0000256" key="4">
    <source>
        <dbReference type="ARBA" id="ARBA00022475"/>
    </source>
</evidence>
<evidence type="ECO:0000256" key="7">
    <source>
        <dbReference type="ARBA" id="ARBA00022989"/>
    </source>
</evidence>
<dbReference type="PANTHER" id="PTHR30614">
    <property type="entry name" value="MEMBRANE COMPONENT OF AMINO ACID ABC TRANSPORTER"/>
    <property type="match status" value="1"/>
</dbReference>
<keyword evidence="5 9" id="KW-0812">Transmembrane</keyword>